<accession>A0A2I0B6W3</accession>
<dbReference type="AlphaFoldDB" id="A0A2I0B6W3"/>
<organism evidence="2 3">
    <name type="scientific">Apostasia shenzhenica</name>
    <dbReference type="NCBI Taxonomy" id="1088818"/>
    <lineage>
        <taxon>Eukaryota</taxon>
        <taxon>Viridiplantae</taxon>
        <taxon>Streptophyta</taxon>
        <taxon>Embryophyta</taxon>
        <taxon>Tracheophyta</taxon>
        <taxon>Spermatophyta</taxon>
        <taxon>Magnoliopsida</taxon>
        <taxon>Liliopsida</taxon>
        <taxon>Asparagales</taxon>
        <taxon>Orchidaceae</taxon>
        <taxon>Apostasioideae</taxon>
        <taxon>Apostasia</taxon>
    </lineage>
</organism>
<gene>
    <name evidence="2" type="ORF">AXF42_Ash005431</name>
</gene>
<evidence type="ECO:0000313" key="3">
    <source>
        <dbReference type="Proteomes" id="UP000236161"/>
    </source>
</evidence>
<evidence type="ECO:0000313" key="2">
    <source>
        <dbReference type="EMBL" id="PKA63536.1"/>
    </source>
</evidence>
<protein>
    <submittedName>
        <fullName evidence="2">Uncharacterized protein</fullName>
    </submittedName>
</protein>
<dbReference type="EMBL" id="KZ451908">
    <property type="protein sequence ID" value="PKA63536.1"/>
    <property type="molecule type" value="Genomic_DNA"/>
</dbReference>
<dbReference type="PANTHER" id="PTHR36757:SF1">
    <property type="entry name" value="GENOME ASSEMBLY, CHROMOSOME: A04"/>
    <property type="match status" value="1"/>
</dbReference>
<dbReference type="PANTHER" id="PTHR36757">
    <property type="entry name" value="BNAANNG22500D PROTEIN"/>
    <property type="match status" value="1"/>
</dbReference>
<feature type="region of interest" description="Disordered" evidence="1">
    <location>
        <begin position="1"/>
        <end position="30"/>
    </location>
</feature>
<keyword evidence="3" id="KW-1185">Reference proteome</keyword>
<reference evidence="2 3" key="1">
    <citation type="journal article" date="2017" name="Nature">
        <title>The Apostasia genome and the evolution of orchids.</title>
        <authorList>
            <person name="Zhang G.Q."/>
            <person name="Liu K.W."/>
            <person name="Li Z."/>
            <person name="Lohaus R."/>
            <person name="Hsiao Y.Y."/>
            <person name="Niu S.C."/>
            <person name="Wang J.Y."/>
            <person name="Lin Y.C."/>
            <person name="Xu Q."/>
            <person name="Chen L.J."/>
            <person name="Yoshida K."/>
            <person name="Fujiwara S."/>
            <person name="Wang Z.W."/>
            <person name="Zhang Y.Q."/>
            <person name="Mitsuda N."/>
            <person name="Wang M."/>
            <person name="Liu G.H."/>
            <person name="Pecoraro L."/>
            <person name="Huang H.X."/>
            <person name="Xiao X.J."/>
            <person name="Lin M."/>
            <person name="Wu X.Y."/>
            <person name="Wu W.L."/>
            <person name="Chen Y.Y."/>
            <person name="Chang S.B."/>
            <person name="Sakamoto S."/>
            <person name="Ohme-Takagi M."/>
            <person name="Yagi M."/>
            <person name="Zeng S.J."/>
            <person name="Shen C.Y."/>
            <person name="Yeh C.M."/>
            <person name="Luo Y.B."/>
            <person name="Tsai W.C."/>
            <person name="Van de Peer Y."/>
            <person name="Liu Z.J."/>
        </authorList>
    </citation>
    <scope>NUCLEOTIDE SEQUENCE [LARGE SCALE GENOMIC DNA]</scope>
    <source>
        <strain evidence="3">cv. Shenzhen</strain>
        <tissue evidence="2">Stem</tissue>
    </source>
</reference>
<dbReference type="Proteomes" id="UP000236161">
    <property type="component" value="Unassembled WGS sequence"/>
</dbReference>
<evidence type="ECO:0000256" key="1">
    <source>
        <dbReference type="SAM" id="MobiDB-lite"/>
    </source>
</evidence>
<proteinExistence type="predicted"/>
<dbReference type="OrthoDB" id="1621429at2759"/>
<dbReference type="STRING" id="1088818.A0A2I0B6W3"/>
<sequence>MTASPRISFSHDLAGSGERRTDSSQQVEPAAGDFNFSVGCGISTDDSSIADELFSNGKILPLFKLPVAATHSPCPPPAPQPAAILDRRGSLRELIDSSPAASSGELRPSGRRSFWRFGRSSSVGSDAKPKPGAALFSFSLSRSKSTGSFPDPNRRRSHFGCSTASIRKNAADSTKKKTYYFSGSRRDSCGRGGGGGGMRINPVLNVPAPLISRGGGPGSDSGACAAGEGLFAYLLCSCGGRGTANNGVRIEGPKSAEGLETEEPHRAFLPLFSM</sequence>
<name>A0A2I0B6W3_9ASPA</name>